<organism evidence="1 2">
    <name type="scientific">Gonapodya prolifera (strain JEL478)</name>
    <name type="common">Monoblepharis prolifera</name>
    <dbReference type="NCBI Taxonomy" id="1344416"/>
    <lineage>
        <taxon>Eukaryota</taxon>
        <taxon>Fungi</taxon>
        <taxon>Fungi incertae sedis</taxon>
        <taxon>Chytridiomycota</taxon>
        <taxon>Chytridiomycota incertae sedis</taxon>
        <taxon>Monoblepharidomycetes</taxon>
        <taxon>Monoblepharidales</taxon>
        <taxon>Gonapodyaceae</taxon>
        <taxon>Gonapodya</taxon>
    </lineage>
</organism>
<dbReference type="Proteomes" id="UP000070544">
    <property type="component" value="Unassembled WGS sequence"/>
</dbReference>
<accession>A0A139A3C0</accession>
<proteinExistence type="predicted"/>
<reference evidence="1 2" key="1">
    <citation type="journal article" date="2015" name="Genome Biol. Evol.">
        <title>Phylogenomic analyses indicate that early fungi evolved digesting cell walls of algal ancestors of land plants.</title>
        <authorList>
            <person name="Chang Y."/>
            <person name="Wang S."/>
            <person name="Sekimoto S."/>
            <person name="Aerts A.L."/>
            <person name="Choi C."/>
            <person name="Clum A."/>
            <person name="LaButti K.M."/>
            <person name="Lindquist E.A."/>
            <person name="Yee Ngan C."/>
            <person name="Ohm R.A."/>
            <person name="Salamov A.A."/>
            <person name="Grigoriev I.V."/>
            <person name="Spatafora J.W."/>
            <person name="Berbee M.L."/>
        </authorList>
    </citation>
    <scope>NUCLEOTIDE SEQUENCE [LARGE SCALE GENOMIC DNA]</scope>
    <source>
        <strain evidence="1 2">JEL478</strain>
    </source>
</reference>
<gene>
    <name evidence="1" type="ORF">M427DRAFT_444304</name>
</gene>
<keyword evidence="2" id="KW-1185">Reference proteome</keyword>
<evidence type="ECO:0000313" key="2">
    <source>
        <dbReference type="Proteomes" id="UP000070544"/>
    </source>
</evidence>
<sequence length="158" mass="17460">MEGFLIVGSLGAENSTEGAPCLRQSLQGNRRNRLPQPLQTNATFPVIPLAALRFSVDVGPARTLCRPFKRRQSGKHLTPNAGPAPIGSSPCVLKHVLQHPFPGWQPSWCPTLRDMNMSAECTVSGQQHPPIRKAEVESVSVRRLDLFSQYPEDHHPRP</sequence>
<name>A0A139A3C0_GONPJ</name>
<dbReference type="AlphaFoldDB" id="A0A139A3C0"/>
<dbReference type="EMBL" id="KQ965806">
    <property type="protein sequence ID" value="KXS11214.1"/>
    <property type="molecule type" value="Genomic_DNA"/>
</dbReference>
<evidence type="ECO:0000313" key="1">
    <source>
        <dbReference type="EMBL" id="KXS11214.1"/>
    </source>
</evidence>
<protein>
    <submittedName>
        <fullName evidence="1">Uncharacterized protein</fullName>
    </submittedName>
</protein>